<keyword evidence="1" id="KW-0472">Membrane</keyword>
<feature type="transmembrane region" description="Helical" evidence="1">
    <location>
        <begin position="135"/>
        <end position="154"/>
    </location>
</feature>
<feature type="domain" description="DUF1468" evidence="2">
    <location>
        <begin position="23"/>
        <end position="159"/>
    </location>
</feature>
<dbReference type="InterPro" id="IPR009936">
    <property type="entry name" value="DUF1468"/>
</dbReference>
<evidence type="ECO:0000259" key="2">
    <source>
        <dbReference type="Pfam" id="PF07331"/>
    </source>
</evidence>
<keyword evidence="4" id="KW-1185">Reference proteome</keyword>
<evidence type="ECO:0000256" key="1">
    <source>
        <dbReference type="SAM" id="Phobius"/>
    </source>
</evidence>
<sequence>MLGVKTLQSLFKRYRRPGDIVFAWFMLIASLFLLLQLTKQTTWRDGGALLTQPRFWPSVALGGMVIFAAFHLLGSACSDRIRGRREEVWLWIRSLEYAGWFVVYALVVPYLGYLPTTVIFAVALTLRLGYRAPKMLIAAALSALVIVVLFKTLMKVNLPSGMAYEALPDGLRQIMMTYF</sequence>
<evidence type="ECO:0000313" key="3">
    <source>
        <dbReference type="EMBL" id="WCR09082.1"/>
    </source>
</evidence>
<gene>
    <name evidence="3" type="ORF">JHX87_13915</name>
</gene>
<feature type="transmembrane region" description="Helical" evidence="1">
    <location>
        <begin position="20"/>
        <end position="38"/>
    </location>
</feature>
<accession>A0ABY7SSV4</accession>
<keyword evidence="1" id="KW-0812">Transmembrane</keyword>
<dbReference type="EMBL" id="CP067136">
    <property type="protein sequence ID" value="WCR09082.1"/>
    <property type="molecule type" value="Genomic_DNA"/>
</dbReference>
<dbReference type="Proteomes" id="UP001219349">
    <property type="component" value="Chromosome"/>
</dbReference>
<protein>
    <submittedName>
        <fullName evidence="3">Tripartite tricarboxylate transporter TctB family protein</fullName>
    </submittedName>
</protein>
<evidence type="ECO:0000313" key="4">
    <source>
        <dbReference type="Proteomes" id="UP001219349"/>
    </source>
</evidence>
<dbReference type="Pfam" id="PF07331">
    <property type="entry name" value="TctB"/>
    <property type="match status" value="1"/>
</dbReference>
<feature type="transmembrane region" description="Helical" evidence="1">
    <location>
        <begin position="58"/>
        <end position="76"/>
    </location>
</feature>
<reference evidence="3 4" key="1">
    <citation type="submission" date="2021-01" db="EMBL/GenBank/DDBJ databases">
        <title>Biogeographic distribution of Paracoccus.</title>
        <authorList>
            <person name="Hollensteiner J."/>
            <person name="Leineberger J."/>
            <person name="Brinkhoff T."/>
            <person name="Daniel R."/>
        </authorList>
    </citation>
    <scope>NUCLEOTIDE SEQUENCE [LARGE SCALE GENOMIC DNA]</scope>
    <source>
        <strain evidence="3 4">KCTC 22803</strain>
    </source>
</reference>
<proteinExistence type="predicted"/>
<keyword evidence="1" id="KW-1133">Transmembrane helix</keyword>
<organism evidence="3 4">
    <name type="scientific">Paracoccus fistulariae</name>
    <dbReference type="NCBI Taxonomy" id="658446"/>
    <lineage>
        <taxon>Bacteria</taxon>
        <taxon>Pseudomonadati</taxon>
        <taxon>Pseudomonadota</taxon>
        <taxon>Alphaproteobacteria</taxon>
        <taxon>Rhodobacterales</taxon>
        <taxon>Paracoccaceae</taxon>
        <taxon>Paracoccus</taxon>
    </lineage>
</organism>
<name>A0ABY7SSV4_9RHOB</name>
<feature type="transmembrane region" description="Helical" evidence="1">
    <location>
        <begin position="97"/>
        <end position="123"/>
    </location>
</feature>